<organism evidence="9 10">
    <name type="scientific">Saltatorellus ferox</name>
    <dbReference type="NCBI Taxonomy" id="2528018"/>
    <lineage>
        <taxon>Bacteria</taxon>
        <taxon>Pseudomonadati</taxon>
        <taxon>Planctomycetota</taxon>
        <taxon>Planctomycetia</taxon>
        <taxon>Planctomycetia incertae sedis</taxon>
        <taxon>Saltatorellus</taxon>
    </lineage>
</organism>
<dbReference type="GO" id="GO:0006099">
    <property type="term" value="P:tricarboxylic acid cycle"/>
    <property type="evidence" value="ECO:0007669"/>
    <property type="project" value="UniProtKB-UniPathway"/>
</dbReference>
<gene>
    <name evidence="9" type="primary">gltA_1</name>
    <name evidence="9" type="ORF">Poly30_25450</name>
</gene>
<dbReference type="InterPro" id="IPR016143">
    <property type="entry name" value="Citrate_synth-like_sm_a-sub"/>
</dbReference>
<evidence type="ECO:0000256" key="5">
    <source>
        <dbReference type="ARBA" id="ARBA00049288"/>
    </source>
</evidence>
<dbReference type="Gene3D" id="1.10.230.10">
    <property type="entry name" value="Cytochrome P450-Terp, domain 2"/>
    <property type="match status" value="1"/>
</dbReference>
<dbReference type="UniPathway" id="UPA00223"/>
<dbReference type="PANTHER" id="PTHR11739">
    <property type="entry name" value="CITRATE SYNTHASE"/>
    <property type="match status" value="1"/>
</dbReference>
<name>A0A518ESG3_9BACT</name>
<dbReference type="PROSITE" id="PS00480">
    <property type="entry name" value="CITRATE_SYNTHASE"/>
    <property type="match status" value="1"/>
</dbReference>
<evidence type="ECO:0000256" key="6">
    <source>
        <dbReference type="PIRNR" id="PIRNR001369"/>
    </source>
</evidence>
<accession>A0A518ESG3</accession>
<dbReference type="InterPro" id="IPR011278">
    <property type="entry name" value="2-MeCitrate/Citrate_synth_II"/>
</dbReference>
<dbReference type="InterPro" id="IPR019810">
    <property type="entry name" value="Citrate_synthase_AS"/>
</dbReference>
<evidence type="ECO:0000256" key="7">
    <source>
        <dbReference type="PIRSR" id="PIRSR001369-1"/>
    </source>
</evidence>
<evidence type="ECO:0000256" key="2">
    <source>
        <dbReference type="ARBA" id="ARBA00010566"/>
    </source>
</evidence>
<dbReference type="GO" id="GO:0005975">
    <property type="term" value="P:carbohydrate metabolic process"/>
    <property type="evidence" value="ECO:0007669"/>
    <property type="project" value="TreeGrafter"/>
</dbReference>
<dbReference type="Gene3D" id="1.10.580.10">
    <property type="entry name" value="Citrate Synthase, domain 1"/>
    <property type="match status" value="1"/>
</dbReference>
<dbReference type="SUPFAM" id="SSF48256">
    <property type="entry name" value="Citrate synthase"/>
    <property type="match status" value="1"/>
</dbReference>
<dbReference type="InterPro" id="IPR002020">
    <property type="entry name" value="Citrate_synthase"/>
</dbReference>
<dbReference type="RefSeq" id="WP_419191300.1">
    <property type="nucleotide sequence ID" value="NZ_CP036434.1"/>
</dbReference>
<keyword evidence="10" id="KW-1185">Reference proteome</keyword>
<evidence type="ECO:0000313" key="10">
    <source>
        <dbReference type="Proteomes" id="UP000320390"/>
    </source>
</evidence>
<comment type="catalytic activity">
    <reaction evidence="5">
        <text>oxaloacetate + acetyl-CoA + H2O = citrate + CoA + H(+)</text>
        <dbReference type="Rhea" id="RHEA:16845"/>
        <dbReference type="ChEBI" id="CHEBI:15377"/>
        <dbReference type="ChEBI" id="CHEBI:15378"/>
        <dbReference type="ChEBI" id="CHEBI:16452"/>
        <dbReference type="ChEBI" id="CHEBI:16947"/>
        <dbReference type="ChEBI" id="CHEBI:57287"/>
        <dbReference type="ChEBI" id="CHEBI:57288"/>
        <dbReference type="EC" id="2.3.3.16"/>
    </reaction>
</comment>
<keyword evidence="4 6" id="KW-0808">Transferase</keyword>
<keyword evidence="3" id="KW-0816">Tricarboxylic acid cycle</keyword>
<protein>
    <recommendedName>
        <fullName evidence="6">Citrate synthase</fullName>
    </recommendedName>
</protein>
<dbReference type="GO" id="GO:0005829">
    <property type="term" value="C:cytosol"/>
    <property type="evidence" value="ECO:0007669"/>
    <property type="project" value="TreeGrafter"/>
</dbReference>
<evidence type="ECO:0000256" key="8">
    <source>
        <dbReference type="RuleBase" id="RU003406"/>
    </source>
</evidence>
<dbReference type="Proteomes" id="UP000320390">
    <property type="component" value="Chromosome"/>
</dbReference>
<feature type="active site" evidence="7">
    <location>
        <position position="315"/>
    </location>
</feature>
<dbReference type="InterPro" id="IPR024176">
    <property type="entry name" value="Citrate_synthase_bac-typ"/>
</dbReference>
<dbReference type="EMBL" id="CP036434">
    <property type="protein sequence ID" value="QDV07026.1"/>
    <property type="molecule type" value="Genomic_DNA"/>
</dbReference>
<evidence type="ECO:0000313" key="9">
    <source>
        <dbReference type="EMBL" id="QDV07026.1"/>
    </source>
</evidence>
<dbReference type="Pfam" id="PF00285">
    <property type="entry name" value="Citrate_synt"/>
    <property type="match status" value="1"/>
</dbReference>
<sequence length="378" mass="41234">MSSPELVPGLAGIPAAESSVSFIDGQAGVLEYRGYPIEELSAHSTYEEVAWLLLYGELPTAEELKAFTADLERLRVLPEALVSMVKAFPRTGHPMQALQASLAGLGMVAPKVDLKDAASRDEATRRVIAATPVLVALFERVRAGKEYVAPREGLGTAANFLWCLDGEEPDEVAAKTLDCALVLHAEHTMNASTFACRVVASTENDPYTSCSGAVGALFGPLHGGANERVLNQLGTIGDLSNVEAWFEGKSERKEKVMGFGHRVYKTKDPRAKNLQLLANEMFGKLGSTPKYDIALKLEQVVTEKLGSRGIYPNVDFFSGLVYEKLGLATDVFTPIFAMARVAGYCAHWSEQMLDNKLFRPGQIYKGKRQRAYVSIDKR</sequence>
<dbReference type="InterPro" id="IPR016142">
    <property type="entry name" value="Citrate_synth-like_lrg_a-sub"/>
</dbReference>
<proteinExistence type="inferred from homology"/>
<comment type="pathway">
    <text evidence="1">Carbohydrate metabolism; tricarboxylic acid cycle; isocitrate from oxaloacetate: step 1/2.</text>
</comment>
<keyword evidence="9" id="KW-0012">Acyltransferase</keyword>
<feature type="active site" evidence="7">
    <location>
        <position position="261"/>
    </location>
</feature>
<dbReference type="NCBIfam" id="TIGR01800">
    <property type="entry name" value="cit_synth_II"/>
    <property type="match status" value="1"/>
</dbReference>
<dbReference type="PRINTS" id="PR00143">
    <property type="entry name" value="CITRTSNTHASE"/>
</dbReference>
<comment type="similarity">
    <text evidence="2 6 8">Belongs to the citrate synthase family.</text>
</comment>
<reference evidence="9 10" key="1">
    <citation type="submission" date="2019-02" db="EMBL/GenBank/DDBJ databases">
        <title>Deep-cultivation of Planctomycetes and their phenomic and genomic characterization uncovers novel biology.</title>
        <authorList>
            <person name="Wiegand S."/>
            <person name="Jogler M."/>
            <person name="Boedeker C."/>
            <person name="Pinto D."/>
            <person name="Vollmers J."/>
            <person name="Rivas-Marin E."/>
            <person name="Kohn T."/>
            <person name="Peeters S.H."/>
            <person name="Heuer A."/>
            <person name="Rast P."/>
            <person name="Oberbeckmann S."/>
            <person name="Bunk B."/>
            <person name="Jeske O."/>
            <person name="Meyerdierks A."/>
            <person name="Storesund J.E."/>
            <person name="Kallscheuer N."/>
            <person name="Luecker S."/>
            <person name="Lage O.M."/>
            <person name="Pohl T."/>
            <person name="Merkel B.J."/>
            <person name="Hornburger P."/>
            <person name="Mueller R.-W."/>
            <person name="Bruemmer F."/>
            <person name="Labrenz M."/>
            <person name="Spormann A.M."/>
            <person name="Op den Camp H."/>
            <person name="Overmann J."/>
            <person name="Amann R."/>
            <person name="Jetten M.S.M."/>
            <person name="Mascher T."/>
            <person name="Medema M.H."/>
            <person name="Devos D.P."/>
            <person name="Kaster A.-K."/>
            <person name="Ovreas L."/>
            <person name="Rohde M."/>
            <person name="Galperin M.Y."/>
            <person name="Jogler C."/>
        </authorList>
    </citation>
    <scope>NUCLEOTIDE SEQUENCE [LARGE SCALE GENOMIC DNA]</scope>
    <source>
        <strain evidence="9 10">Poly30</strain>
    </source>
</reference>
<evidence type="ECO:0000256" key="1">
    <source>
        <dbReference type="ARBA" id="ARBA00004751"/>
    </source>
</evidence>
<dbReference type="PIRSF" id="PIRSF001369">
    <property type="entry name" value="Citrate_synth"/>
    <property type="match status" value="1"/>
</dbReference>
<evidence type="ECO:0000256" key="3">
    <source>
        <dbReference type="ARBA" id="ARBA00022532"/>
    </source>
</evidence>
<dbReference type="NCBIfam" id="NF010639">
    <property type="entry name" value="PRK14036.1"/>
    <property type="match status" value="1"/>
</dbReference>
<evidence type="ECO:0000256" key="4">
    <source>
        <dbReference type="ARBA" id="ARBA00022679"/>
    </source>
</evidence>
<dbReference type="GO" id="GO:0036440">
    <property type="term" value="F:citrate synthase activity"/>
    <property type="evidence" value="ECO:0007669"/>
    <property type="project" value="UniProtKB-EC"/>
</dbReference>
<dbReference type="AlphaFoldDB" id="A0A518ESG3"/>
<dbReference type="PANTHER" id="PTHR11739:SF4">
    <property type="entry name" value="CITRATE SYNTHASE, PEROXISOMAL"/>
    <property type="match status" value="1"/>
</dbReference>
<dbReference type="InterPro" id="IPR036969">
    <property type="entry name" value="Citrate_synthase_sf"/>
</dbReference>